<accession>A0ABP8JYF2</accession>
<name>A0ABP8JYF2_9MICO</name>
<dbReference type="Proteomes" id="UP001500390">
    <property type="component" value="Unassembled WGS sequence"/>
</dbReference>
<dbReference type="InterPro" id="IPR012312">
    <property type="entry name" value="Hemerythrin-like"/>
</dbReference>
<evidence type="ECO:0000259" key="1">
    <source>
        <dbReference type="Pfam" id="PF01814"/>
    </source>
</evidence>
<dbReference type="EMBL" id="BAABFX010000028">
    <property type="protein sequence ID" value="GAA4397553.1"/>
    <property type="molecule type" value="Genomic_DNA"/>
</dbReference>
<organism evidence="2 3">
    <name type="scientific">Ornithinibacter aureus</name>
    <dbReference type="NCBI Taxonomy" id="622664"/>
    <lineage>
        <taxon>Bacteria</taxon>
        <taxon>Bacillati</taxon>
        <taxon>Actinomycetota</taxon>
        <taxon>Actinomycetes</taxon>
        <taxon>Micrococcales</taxon>
        <taxon>Intrasporangiaceae</taxon>
        <taxon>Ornithinibacter</taxon>
    </lineage>
</organism>
<gene>
    <name evidence="2" type="ORF">GCM10023153_21590</name>
</gene>
<dbReference type="Gene3D" id="1.20.120.520">
    <property type="entry name" value="nmb1532 protein domain like"/>
    <property type="match status" value="1"/>
</dbReference>
<reference evidence="3" key="1">
    <citation type="journal article" date="2019" name="Int. J. Syst. Evol. Microbiol.">
        <title>The Global Catalogue of Microorganisms (GCM) 10K type strain sequencing project: providing services to taxonomists for standard genome sequencing and annotation.</title>
        <authorList>
            <consortium name="The Broad Institute Genomics Platform"/>
            <consortium name="The Broad Institute Genome Sequencing Center for Infectious Disease"/>
            <person name="Wu L."/>
            <person name="Ma J."/>
        </authorList>
    </citation>
    <scope>NUCLEOTIDE SEQUENCE [LARGE SCALE GENOMIC DNA]</scope>
    <source>
        <strain evidence="3">JCM 17738</strain>
    </source>
</reference>
<comment type="caution">
    <text evidence="2">The sequence shown here is derived from an EMBL/GenBank/DDBJ whole genome shotgun (WGS) entry which is preliminary data.</text>
</comment>
<feature type="domain" description="Hemerythrin-like" evidence="1">
    <location>
        <begin position="13"/>
        <end position="125"/>
    </location>
</feature>
<evidence type="ECO:0000313" key="2">
    <source>
        <dbReference type="EMBL" id="GAA4397553.1"/>
    </source>
</evidence>
<keyword evidence="3" id="KW-1185">Reference proteome</keyword>
<proteinExistence type="predicted"/>
<protein>
    <submittedName>
        <fullName evidence="2">Hemerythrin domain-containing protein</fullName>
    </submittedName>
</protein>
<evidence type="ECO:0000313" key="3">
    <source>
        <dbReference type="Proteomes" id="UP001500390"/>
    </source>
</evidence>
<sequence>MCSYCGCESIDVIGRFMAEHVDIINACGVLRRACEHGDNAAVVAAADALAGLLHPHTGAEEAGLFAVLAEDEEFTEHVGSLCAEHTALDAALAAVRGGDHASFPAFELALRHHIDREENGLFPAAAIAFAGMEWERVTALTPAAPSRP</sequence>
<dbReference type="RefSeq" id="WP_159902451.1">
    <property type="nucleotide sequence ID" value="NZ_BAABFX010000028.1"/>
</dbReference>
<dbReference type="Pfam" id="PF01814">
    <property type="entry name" value="Hemerythrin"/>
    <property type="match status" value="1"/>
</dbReference>